<dbReference type="EMBL" id="JAKMXF010000299">
    <property type="protein sequence ID" value="KAI6652491.1"/>
    <property type="molecule type" value="Genomic_DNA"/>
</dbReference>
<dbReference type="Proteomes" id="UP001165289">
    <property type="component" value="Unassembled WGS sequence"/>
</dbReference>
<accession>A0AAV7JUA8</accession>
<reference evidence="1 2" key="1">
    <citation type="journal article" date="2023" name="BMC Biol.">
        <title>The compact genome of the sponge Oopsacas minuta (Hexactinellida) is lacking key metazoan core genes.</title>
        <authorList>
            <person name="Santini S."/>
            <person name="Schenkelaars Q."/>
            <person name="Jourda C."/>
            <person name="Duchesne M."/>
            <person name="Belahbib H."/>
            <person name="Rocher C."/>
            <person name="Selva M."/>
            <person name="Riesgo A."/>
            <person name="Vervoort M."/>
            <person name="Leys S.P."/>
            <person name="Kodjabachian L."/>
            <person name="Le Bivic A."/>
            <person name="Borchiellini C."/>
            <person name="Claverie J.M."/>
            <person name="Renard E."/>
        </authorList>
    </citation>
    <scope>NUCLEOTIDE SEQUENCE [LARGE SCALE GENOMIC DNA]</scope>
    <source>
        <strain evidence="1">SPO-2</strain>
    </source>
</reference>
<proteinExistence type="predicted"/>
<sequence>MERKYLNRIFPKLVTQLTDNCGYQYLITARIQDDPHEHHFGLYRQMSGCHYEISFNQILESECRLQLLNLLKVSNLKYSSASSSTEGIISRKEYLNKFDYDYECINQEQLDIEHYLTKLSEISLPEIEVSQIEYLVHIAGYAVFSYIKKSNGCQFCQGLLTSDKLLEVNNDIRSHYTQCGII</sequence>
<keyword evidence="2" id="KW-1185">Reference proteome</keyword>
<organism evidence="1 2">
    <name type="scientific">Oopsacas minuta</name>
    <dbReference type="NCBI Taxonomy" id="111878"/>
    <lineage>
        <taxon>Eukaryota</taxon>
        <taxon>Metazoa</taxon>
        <taxon>Porifera</taxon>
        <taxon>Hexactinellida</taxon>
        <taxon>Hexasterophora</taxon>
        <taxon>Lyssacinosida</taxon>
        <taxon>Leucopsacidae</taxon>
        <taxon>Oopsacas</taxon>
    </lineage>
</organism>
<name>A0AAV7JUA8_9METZ</name>
<evidence type="ECO:0000313" key="2">
    <source>
        <dbReference type="Proteomes" id="UP001165289"/>
    </source>
</evidence>
<evidence type="ECO:0000313" key="1">
    <source>
        <dbReference type="EMBL" id="KAI6652491.1"/>
    </source>
</evidence>
<protein>
    <submittedName>
        <fullName evidence="1">Uncharacterized protein</fullName>
    </submittedName>
</protein>
<dbReference type="AlphaFoldDB" id="A0AAV7JUA8"/>
<gene>
    <name evidence="1" type="ORF">LOD99_7505</name>
</gene>
<comment type="caution">
    <text evidence="1">The sequence shown here is derived from an EMBL/GenBank/DDBJ whole genome shotgun (WGS) entry which is preliminary data.</text>
</comment>